<dbReference type="Proteomes" id="UP000593567">
    <property type="component" value="Unassembled WGS sequence"/>
</dbReference>
<protein>
    <recommendedName>
        <fullName evidence="4">PA domain-containing protein</fullName>
    </recommendedName>
</protein>
<comment type="caution">
    <text evidence="5">The sequence shown here is derived from an EMBL/GenBank/DDBJ whole genome shotgun (WGS) entry which is preliminary data.</text>
</comment>
<dbReference type="OrthoDB" id="206201at2759"/>
<dbReference type="InterPro" id="IPR003137">
    <property type="entry name" value="PA_domain"/>
</dbReference>
<evidence type="ECO:0000313" key="5">
    <source>
        <dbReference type="EMBL" id="KAF6028721.1"/>
    </source>
</evidence>
<reference evidence="5" key="1">
    <citation type="submission" date="2020-06" db="EMBL/GenBank/DDBJ databases">
        <title>Draft genome of Bugula neritina, a colonial animal packing powerful symbionts and potential medicines.</title>
        <authorList>
            <person name="Rayko M."/>
        </authorList>
    </citation>
    <scope>NUCLEOTIDE SEQUENCE [LARGE SCALE GENOMIC DNA]</scope>
    <source>
        <strain evidence="5">Kwan_BN1</strain>
    </source>
</reference>
<evidence type="ECO:0000256" key="3">
    <source>
        <dbReference type="SAM" id="MobiDB-lite"/>
    </source>
</evidence>
<dbReference type="EMBL" id="VXIV02001922">
    <property type="protein sequence ID" value="KAF6028721.1"/>
    <property type="molecule type" value="Genomic_DNA"/>
</dbReference>
<feature type="region of interest" description="Disordered" evidence="3">
    <location>
        <begin position="1"/>
        <end position="23"/>
    </location>
</feature>
<feature type="domain" description="PA" evidence="4">
    <location>
        <begin position="77"/>
        <end position="162"/>
    </location>
</feature>
<dbReference type="Pfam" id="PF02225">
    <property type="entry name" value="PA"/>
    <property type="match status" value="1"/>
</dbReference>
<dbReference type="Gene3D" id="3.50.30.30">
    <property type="match status" value="1"/>
</dbReference>
<evidence type="ECO:0000256" key="1">
    <source>
        <dbReference type="ARBA" id="ARBA00022729"/>
    </source>
</evidence>
<evidence type="ECO:0000313" key="6">
    <source>
        <dbReference type="Proteomes" id="UP000593567"/>
    </source>
</evidence>
<name>A0A7J7JSU8_BUGNE</name>
<dbReference type="SUPFAM" id="SSF52025">
    <property type="entry name" value="PA domain"/>
    <property type="match status" value="1"/>
</dbReference>
<dbReference type="PANTHER" id="PTHR22702">
    <property type="entry name" value="PROTEASE-ASSOCIATED DOMAIN-CONTAINING PROTEIN"/>
    <property type="match status" value="1"/>
</dbReference>
<proteinExistence type="predicted"/>
<sequence length="202" mass="22232">MCDIDVSHVQAEPDDPDSLAPPADSSSKLLFNKPLDTEDSNAIYFEILEPVTLRYTFKSRPARNFGTSFNQSYQSVELVIGDPLNGCSAVSNAQQIRGNSVLFQRGDCSFLTKAVVAQEAGALFLIITDNDPGSMSTKIDMVHDETGRTVNIPALFIAGKDGFMIQKELKKLEYGSFALLNIPINLTSIPYDQRKVPPWNIV</sequence>
<keyword evidence="2" id="KW-0325">Glycoprotein</keyword>
<dbReference type="AlphaFoldDB" id="A0A7J7JSU8"/>
<keyword evidence="1" id="KW-0732">Signal</keyword>
<evidence type="ECO:0000259" key="4">
    <source>
        <dbReference type="Pfam" id="PF02225"/>
    </source>
</evidence>
<accession>A0A7J7JSU8</accession>
<gene>
    <name evidence="5" type="ORF">EB796_012972</name>
</gene>
<keyword evidence="6" id="KW-1185">Reference proteome</keyword>
<dbReference type="InterPro" id="IPR046450">
    <property type="entry name" value="PA_dom_sf"/>
</dbReference>
<organism evidence="5 6">
    <name type="scientific">Bugula neritina</name>
    <name type="common">Brown bryozoan</name>
    <name type="synonym">Sertularia neritina</name>
    <dbReference type="NCBI Taxonomy" id="10212"/>
    <lineage>
        <taxon>Eukaryota</taxon>
        <taxon>Metazoa</taxon>
        <taxon>Spiralia</taxon>
        <taxon>Lophotrochozoa</taxon>
        <taxon>Bryozoa</taxon>
        <taxon>Gymnolaemata</taxon>
        <taxon>Cheilostomatida</taxon>
        <taxon>Flustrina</taxon>
        <taxon>Buguloidea</taxon>
        <taxon>Bugulidae</taxon>
        <taxon>Bugula</taxon>
    </lineage>
</organism>
<evidence type="ECO:0000256" key="2">
    <source>
        <dbReference type="ARBA" id="ARBA00023180"/>
    </source>
</evidence>
<dbReference type="PANTHER" id="PTHR22702:SF1">
    <property type="entry name" value="PROTEASE-ASSOCIATED DOMAIN-CONTAINING PROTEIN 1"/>
    <property type="match status" value="1"/>
</dbReference>